<evidence type="ECO:0000313" key="3">
    <source>
        <dbReference type="Proteomes" id="UP000245946"/>
    </source>
</evidence>
<dbReference type="STRING" id="58919.A0A316ZI74"/>
<dbReference type="RefSeq" id="XP_025601013.1">
    <property type="nucleotide sequence ID" value="XM_025741408.1"/>
</dbReference>
<dbReference type="InterPro" id="IPR050789">
    <property type="entry name" value="Diverse_Enzym_Activities"/>
</dbReference>
<gene>
    <name evidence="2" type="ORF">FA09DRAFT_327462</name>
</gene>
<evidence type="ECO:0000259" key="1">
    <source>
        <dbReference type="Pfam" id="PF00144"/>
    </source>
</evidence>
<dbReference type="Gene3D" id="3.40.710.10">
    <property type="entry name" value="DD-peptidase/beta-lactamase superfamily"/>
    <property type="match status" value="1"/>
</dbReference>
<keyword evidence="3" id="KW-1185">Reference proteome</keyword>
<dbReference type="InterPro" id="IPR012338">
    <property type="entry name" value="Beta-lactam/transpept-like"/>
</dbReference>
<name>A0A316ZI74_9BASI</name>
<dbReference type="Proteomes" id="UP000245946">
    <property type="component" value="Unassembled WGS sequence"/>
</dbReference>
<reference evidence="2 3" key="1">
    <citation type="journal article" date="2018" name="Mol. Biol. Evol.">
        <title>Broad Genomic Sampling Reveals a Smut Pathogenic Ancestry of the Fungal Clade Ustilaginomycotina.</title>
        <authorList>
            <person name="Kijpornyongpan T."/>
            <person name="Mondo S.J."/>
            <person name="Barry K."/>
            <person name="Sandor L."/>
            <person name="Lee J."/>
            <person name="Lipzen A."/>
            <person name="Pangilinan J."/>
            <person name="LaButti K."/>
            <person name="Hainaut M."/>
            <person name="Henrissat B."/>
            <person name="Grigoriev I.V."/>
            <person name="Spatafora J.W."/>
            <person name="Aime M.C."/>
        </authorList>
    </citation>
    <scope>NUCLEOTIDE SEQUENCE [LARGE SCALE GENOMIC DNA]</scope>
    <source>
        <strain evidence="2 3">MCA 4186</strain>
    </source>
</reference>
<dbReference type="EMBL" id="KZ819284">
    <property type="protein sequence ID" value="PWO00735.1"/>
    <property type="molecule type" value="Genomic_DNA"/>
</dbReference>
<dbReference type="SUPFAM" id="SSF56601">
    <property type="entry name" value="beta-lactamase/transpeptidase-like"/>
    <property type="match status" value="1"/>
</dbReference>
<accession>A0A316ZI74</accession>
<feature type="domain" description="Beta-lactamase-related" evidence="1">
    <location>
        <begin position="22"/>
        <end position="376"/>
    </location>
</feature>
<evidence type="ECO:0000313" key="2">
    <source>
        <dbReference type="EMBL" id="PWO00735.1"/>
    </source>
</evidence>
<dbReference type="InterPro" id="IPR001466">
    <property type="entry name" value="Beta-lactam-related"/>
</dbReference>
<protein>
    <submittedName>
        <fullName evidence="2">Beta-lactamase/transpeptidase-like protein</fullName>
    </submittedName>
</protein>
<dbReference type="OrthoDB" id="428260at2759"/>
<dbReference type="PANTHER" id="PTHR43283:SF3">
    <property type="entry name" value="BETA-LACTAMASE FAMILY PROTEIN (AFU_ORTHOLOGUE AFUA_5G07500)"/>
    <property type="match status" value="1"/>
</dbReference>
<dbReference type="PANTHER" id="PTHR43283">
    <property type="entry name" value="BETA-LACTAMASE-RELATED"/>
    <property type="match status" value="1"/>
</dbReference>
<dbReference type="GeneID" id="37268952"/>
<dbReference type="AlphaFoldDB" id="A0A316ZI74"/>
<proteinExistence type="predicted"/>
<dbReference type="Pfam" id="PF00144">
    <property type="entry name" value="Beta-lactamase"/>
    <property type="match status" value="1"/>
</dbReference>
<sequence length="404" mass="43774">MSLQNTVQSILNELCADPITSVPGAVVFAADRKGNTLAHAAAGVRGVDKPSEKMAPNQLFAIHSCTKLITAIAAMQLVEQGKLSLDAPIDGILPELKGQDILENGKRRKNTVPITLNHLLSHTSGQSYPFFNEQTRIELEKVGAAGFGCEKASIMAPLASEPGTRWEYGTGIDWAGQAVERVSGLDLDGYFKENIFKPLGITEMTMRPDTGIPGGVKPRLASMHKRGADGKISARDYLVESNESKMEIQYGGAGLYGNAKEYCQILVALLNDGQHPNGGRILKPESVKELMRDRLPEKLVPDLERPIVAAQPEMSNPLTILEGIPKQWALAGCKTPEGVPNGRSGKSVWWAGIANHYWWLDQGDGTCGMIQTQLLPFFDAQIVPAFFFKIEPAVHQHVAAEGSA</sequence>
<organism evidence="2 3">
    <name type="scientific">Tilletiopsis washingtonensis</name>
    <dbReference type="NCBI Taxonomy" id="58919"/>
    <lineage>
        <taxon>Eukaryota</taxon>
        <taxon>Fungi</taxon>
        <taxon>Dikarya</taxon>
        <taxon>Basidiomycota</taxon>
        <taxon>Ustilaginomycotina</taxon>
        <taxon>Exobasidiomycetes</taxon>
        <taxon>Entylomatales</taxon>
        <taxon>Entylomatales incertae sedis</taxon>
        <taxon>Tilletiopsis</taxon>
    </lineage>
</organism>